<gene>
    <name evidence="2" type="ORF">Cboi02_000517600</name>
</gene>
<feature type="compositionally biased region" description="Low complexity" evidence="1">
    <location>
        <begin position="201"/>
        <end position="218"/>
    </location>
</feature>
<evidence type="ECO:0000313" key="2">
    <source>
        <dbReference type="EMBL" id="GME76441.1"/>
    </source>
</evidence>
<reference evidence="2" key="1">
    <citation type="submission" date="2023-04" db="EMBL/GenBank/DDBJ databases">
        <title>Candida boidinii NBRC 10035.</title>
        <authorList>
            <person name="Ichikawa N."/>
            <person name="Sato H."/>
            <person name="Tonouchi N."/>
        </authorList>
    </citation>
    <scope>NUCLEOTIDE SEQUENCE</scope>
    <source>
        <strain evidence="2">NBRC 10035</strain>
    </source>
</reference>
<evidence type="ECO:0000313" key="3">
    <source>
        <dbReference type="Proteomes" id="UP001165120"/>
    </source>
</evidence>
<feature type="compositionally biased region" description="Polar residues" evidence="1">
    <location>
        <begin position="237"/>
        <end position="252"/>
    </location>
</feature>
<feature type="region of interest" description="Disordered" evidence="1">
    <location>
        <begin position="199"/>
        <end position="219"/>
    </location>
</feature>
<dbReference type="EMBL" id="BSXN01002385">
    <property type="protein sequence ID" value="GME76441.1"/>
    <property type="molecule type" value="Genomic_DNA"/>
</dbReference>
<accession>A0A9W6T5R8</accession>
<name>A0A9W6T5R8_CANBO</name>
<keyword evidence="3" id="KW-1185">Reference proteome</keyword>
<dbReference type="AlphaFoldDB" id="A0A9W6T5R8"/>
<sequence>MVLGSKVSGVSQWWKQTIPFFYNSKILAHGPPSPSSFKYSSISNITNMASSSSSFSPIRISVNKFQNFKLSFIRNYYHQSSVIRPKNLNEISLRNLRRQYYSREKNFNGWTVTSDLKFVSFGSHMIFFMMLPTVVHYYTSNSRVNVIRDDDLSLLANTDEDGINSNRNQNTYKPLNYKIDTRIDDNLVTYLKDNRKNELTSSNISNNSSSSSNNNNSSETLIKNENFEINNDKDGVNSFNSKDNDNTSLSASLPMTPMELEELIDIPLYRTKPQRSLNRTHTLPDRLIQVYMVDEIMKNTVNKDDKLSNSIKTKLNKSGLTDCKSFISIKKATNEINKNNNSNEIDRLRFIHNDNDFQPIVSGENYNFTESINEINNYYKLVNENKITKTEYILFISKKLNDFNLLNEINFKNLSLKNNNNNTNLNNKKFNKEFNTLYKKLFIQLNSLKFYSLAQYVFRSFTVTRQNTLNYLNPVNNSVKDKEIIKLTKLKSKIGKRFENSKTFKPNRSHNNNNIHNNQLNNLQNRVNTYNSN</sequence>
<dbReference type="Proteomes" id="UP001165120">
    <property type="component" value="Unassembled WGS sequence"/>
</dbReference>
<comment type="caution">
    <text evidence="2">The sequence shown here is derived from an EMBL/GenBank/DDBJ whole genome shotgun (WGS) entry which is preliminary data.</text>
</comment>
<proteinExistence type="predicted"/>
<feature type="region of interest" description="Disordered" evidence="1">
    <location>
        <begin position="501"/>
        <end position="533"/>
    </location>
</feature>
<feature type="compositionally biased region" description="Low complexity" evidence="1">
    <location>
        <begin position="509"/>
        <end position="533"/>
    </location>
</feature>
<organism evidence="2 3">
    <name type="scientific">Candida boidinii</name>
    <name type="common">Yeast</name>
    <dbReference type="NCBI Taxonomy" id="5477"/>
    <lineage>
        <taxon>Eukaryota</taxon>
        <taxon>Fungi</taxon>
        <taxon>Dikarya</taxon>
        <taxon>Ascomycota</taxon>
        <taxon>Saccharomycotina</taxon>
        <taxon>Pichiomycetes</taxon>
        <taxon>Pichiales</taxon>
        <taxon>Pichiaceae</taxon>
        <taxon>Ogataea</taxon>
        <taxon>Ogataea/Candida clade</taxon>
    </lineage>
</organism>
<protein>
    <submittedName>
        <fullName evidence="2">Unnamed protein product</fullName>
    </submittedName>
</protein>
<feature type="region of interest" description="Disordered" evidence="1">
    <location>
        <begin position="232"/>
        <end position="252"/>
    </location>
</feature>
<evidence type="ECO:0000256" key="1">
    <source>
        <dbReference type="SAM" id="MobiDB-lite"/>
    </source>
</evidence>